<dbReference type="Proteomes" id="UP000234545">
    <property type="component" value="Unassembled WGS sequence"/>
</dbReference>
<evidence type="ECO:0000256" key="2">
    <source>
        <dbReference type="ARBA" id="ARBA00022747"/>
    </source>
</evidence>
<dbReference type="SUPFAM" id="SSF116734">
    <property type="entry name" value="DNA methylase specificity domain"/>
    <property type="match status" value="1"/>
</dbReference>
<evidence type="ECO:0000313" key="5">
    <source>
        <dbReference type="EMBL" id="PKY67184.1"/>
    </source>
</evidence>
<evidence type="ECO:0000259" key="4">
    <source>
        <dbReference type="Pfam" id="PF01420"/>
    </source>
</evidence>
<organism evidence="5 6">
    <name type="scientific">Schaalia turicensis</name>
    <dbReference type="NCBI Taxonomy" id="131111"/>
    <lineage>
        <taxon>Bacteria</taxon>
        <taxon>Bacillati</taxon>
        <taxon>Actinomycetota</taxon>
        <taxon>Actinomycetes</taxon>
        <taxon>Actinomycetales</taxon>
        <taxon>Actinomycetaceae</taxon>
        <taxon>Schaalia</taxon>
    </lineage>
</organism>
<gene>
    <name evidence="5" type="ORF">CYJ25_02845</name>
</gene>
<dbReference type="AlphaFoldDB" id="A0A2I1I7T6"/>
<dbReference type="InterPro" id="IPR000055">
    <property type="entry name" value="Restrct_endonuc_typeI_TRD"/>
</dbReference>
<keyword evidence="5" id="KW-0378">Hydrolase</keyword>
<evidence type="ECO:0000256" key="3">
    <source>
        <dbReference type="ARBA" id="ARBA00023125"/>
    </source>
</evidence>
<dbReference type="RefSeq" id="WP_101627657.1">
    <property type="nucleotide sequence ID" value="NZ_PKKJ01000001.1"/>
</dbReference>
<name>A0A2I1I7T6_9ACTO</name>
<feature type="domain" description="Type I restriction modification DNA specificity" evidence="4">
    <location>
        <begin position="87"/>
        <end position="162"/>
    </location>
</feature>
<keyword evidence="3" id="KW-0238">DNA-binding</keyword>
<dbReference type="EMBL" id="PKKJ01000001">
    <property type="protein sequence ID" value="PKY67184.1"/>
    <property type="molecule type" value="Genomic_DNA"/>
</dbReference>
<dbReference type="Gene3D" id="3.90.220.20">
    <property type="entry name" value="DNA methylase specificity domains"/>
    <property type="match status" value="1"/>
</dbReference>
<sequence>MPAWEQRKFSEIAHRSSNASSDPTLLNVEYDDIVSGQGILNKDLNDKAGGKSGLLFEPGDVLYGKLRPYLQNWLLPAFTGIAVGDWWVLKPDEVTSNYLYTMVKSEAFSTVANVSAGSKMPRADWSLISETEFSIPASSNEQEAIGSFFSRLDRLITLHQREPPRMMKEGKNANQYQ</sequence>
<dbReference type="GO" id="GO:0004519">
    <property type="term" value="F:endonuclease activity"/>
    <property type="evidence" value="ECO:0007669"/>
    <property type="project" value="UniProtKB-KW"/>
</dbReference>
<keyword evidence="5" id="KW-0540">Nuclease</keyword>
<reference evidence="5 6" key="1">
    <citation type="submission" date="2017-12" db="EMBL/GenBank/DDBJ databases">
        <title>Phylogenetic diversity of female urinary microbiome.</title>
        <authorList>
            <person name="Thomas-White K."/>
            <person name="Wolfe A.J."/>
        </authorList>
    </citation>
    <scope>NUCLEOTIDE SEQUENCE [LARGE SCALE GENOMIC DNA]</scope>
    <source>
        <strain evidence="5 6">UMB0250</strain>
    </source>
</reference>
<accession>A0A2I1I7T6</accession>
<keyword evidence="5" id="KW-0255">Endonuclease</keyword>
<dbReference type="GO" id="GO:0009307">
    <property type="term" value="P:DNA restriction-modification system"/>
    <property type="evidence" value="ECO:0007669"/>
    <property type="project" value="UniProtKB-KW"/>
</dbReference>
<dbReference type="InterPro" id="IPR044946">
    <property type="entry name" value="Restrct_endonuc_typeI_TRD_sf"/>
</dbReference>
<dbReference type="Pfam" id="PF01420">
    <property type="entry name" value="Methylase_S"/>
    <property type="match status" value="1"/>
</dbReference>
<evidence type="ECO:0000256" key="1">
    <source>
        <dbReference type="ARBA" id="ARBA00010923"/>
    </source>
</evidence>
<dbReference type="OrthoDB" id="3197085at2"/>
<protein>
    <submittedName>
        <fullName evidence="5">Type I restriction endonuclease</fullName>
    </submittedName>
</protein>
<dbReference type="GO" id="GO:0003677">
    <property type="term" value="F:DNA binding"/>
    <property type="evidence" value="ECO:0007669"/>
    <property type="project" value="UniProtKB-KW"/>
</dbReference>
<comment type="similarity">
    <text evidence="1">Belongs to the type-I restriction system S methylase family.</text>
</comment>
<evidence type="ECO:0000313" key="6">
    <source>
        <dbReference type="Proteomes" id="UP000234545"/>
    </source>
</evidence>
<proteinExistence type="inferred from homology"/>
<dbReference type="CDD" id="cd16961">
    <property type="entry name" value="RMtype1_S_TRD-CR_like"/>
    <property type="match status" value="1"/>
</dbReference>
<comment type="caution">
    <text evidence="5">The sequence shown here is derived from an EMBL/GenBank/DDBJ whole genome shotgun (WGS) entry which is preliminary data.</text>
</comment>
<keyword evidence="2" id="KW-0680">Restriction system</keyword>